<evidence type="ECO:0000259" key="2">
    <source>
        <dbReference type="Pfam" id="PF01266"/>
    </source>
</evidence>
<dbReference type="RefSeq" id="WP_211855909.1">
    <property type="nucleotide sequence ID" value="NZ_JAAGBB010000048.1"/>
</dbReference>
<proteinExistence type="predicted"/>
<name>A0ABS5F6G8_9PROT</name>
<dbReference type="Proteomes" id="UP001196870">
    <property type="component" value="Unassembled WGS sequence"/>
</dbReference>
<protein>
    <submittedName>
        <fullName evidence="3">FAD-binding oxidoreductase</fullName>
    </submittedName>
</protein>
<keyword evidence="4" id="KW-1185">Reference proteome</keyword>
<organism evidence="3 4">
    <name type="scientific">Plastoroseomonas hellenica</name>
    <dbReference type="NCBI Taxonomy" id="2687306"/>
    <lineage>
        <taxon>Bacteria</taxon>
        <taxon>Pseudomonadati</taxon>
        <taxon>Pseudomonadota</taxon>
        <taxon>Alphaproteobacteria</taxon>
        <taxon>Acetobacterales</taxon>
        <taxon>Acetobacteraceae</taxon>
        <taxon>Plastoroseomonas</taxon>
    </lineage>
</organism>
<evidence type="ECO:0000313" key="4">
    <source>
        <dbReference type="Proteomes" id="UP001196870"/>
    </source>
</evidence>
<accession>A0ABS5F6G8</accession>
<dbReference type="Pfam" id="PF01266">
    <property type="entry name" value="DAO"/>
    <property type="match status" value="1"/>
</dbReference>
<dbReference type="InterPro" id="IPR006076">
    <property type="entry name" value="FAD-dep_OxRdtase"/>
</dbReference>
<dbReference type="Gene3D" id="3.30.9.10">
    <property type="entry name" value="D-Amino Acid Oxidase, subunit A, domain 2"/>
    <property type="match status" value="1"/>
</dbReference>
<evidence type="ECO:0000256" key="1">
    <source>
        <dbReference type="ARBA" id="ARBA00023002"/>
    </source>
</evidence>
<dbReference type="SUPFAM" id="SSF54373">
    <property type="entry name" value="FAD-linked reductases, C-terminal domain"/>
    <property type="match status" value="1"/>
</dbReference>
<comment type="caution">
    <text evidence="3">The sequence shown here is derived from an EMBL/GenBank/DDBJ whole genome shotgun (WGS) entry which is preliminary data.</text>
</comment>
<gene>
    <name evidence="3" type="ORF">GXW71_27520</name>
</gene>
<evidence type="ECO:0000313" key="3">
    <source>
        <dbReference type="EMBL" id="MBR0668134.1"/>
    </source>
</evidence>
<sequence>MNAKTSFDAAVIGGGVVGAAVARGLLGAGLSVCILDEGDIAHRASRGNFALVWVQSKGLGMAPYGAWTRRSSDAWAGFAEGLREETDISLAFQRPGGFSLALSEEELEKRRTALVRMHNQPGWIPYDWEVLDRPALAKIFPDIGPDVVGGLYTPIDGHVNSLRLFRALHRSFALRGGSYRPEHAVTAITPLSAGGFRIETARGAIEAARVVLAAGVANARLAPMVGLEAPVRPQRGQILVTEKTAPFLSHPLVTVRQTDEGGVMMGDSAEEAGFEARIGLGVLSVMAERAVRMFPRIASLNVVRTWAALRVMSQDGFPIYDQSESAPGAFIATCHSGVTLAAVHAETLAPMIAQGALDAALSPFSARRFHVPQAA</sequence>
<dbReference type="EMBL" id="JAAGBB010000048">
    <property type="protein sequence ID" value="MBR0668134.1"/>
    <property type="molecule type" value="Genomic_DNA"/>
</dbReference>
<reference evidence="4" key="1">
    <citation type="journal article" date="2021" name="Syst. Appl. Microbiol.">
        <title>Roseomonas hellenica sp. nov., isolated from roots of wild-growing Alkanna tinctoria.</title>
        <authorList>
            <person name="Rat A."/>
            <person name="Naranjo H.D."/>
            <person name="Lebbe L."/>
            <person name="Cnockaert M."/>
            <person name="Krigas N."/>
            <person name="Grigoriadou K."/>
            <person name="Maloupa E."/>
            <person name="Willems A."/>
        </authorList>
    </citation>
    <scope>NUCLEOTIDE SEQUENCE [LARGE SCALE GENOMIC DNA]</scope>
    <source>
        <strain evidence="4">LMG 31523</strain>
    </source>
</reference>
<dbReference type="SUPFAM" id="SSF51905">
    <property type="entry name" value="FAD/NAD(P)-binding domain"/>
    <property type="match status" value="1"/>
</dbReference>
<dbReference type="PANTHER" id="PTHR13847:SF287">
    <property type="entry name" value="FAD-DEPENDENT OXIDOREDUCTASE DOMAIN-CONTAINING PROTEIN 1"/>
    <property type="match status" value="1"/>
</dbReference>
<keyword evidence="1" id="KW-0560">Oxidoreductase</keyword>
<feature type="domain" description="FAD dependent oxidoreductase" evidence="2">
    <location>
        <begin position="8"/>
        <end position="349"/>
    </location>
</feature>
<dbReference type="PANTHER" id="PTHR13847">
    <property type="entry name" value="SARCOSINE DEHYDROGENASE-RELATED"/>
    <property type="match status" value="1"/>
</dbReference>
<dbReference type="InterPro" id="IPR036188">
    <property type="entry name" value="FAD/NAD-bd_sf"/>
</dbReference>
<dbReference type="Gene3D" id="3.50.50.60">
    <property type="entry name" value="FAD/NAD(P)-binding domain"/>
    <property type="match status" value="1"/>
</dbReference>